<keyword evidence="7" id="KW-0406">Ion transport</keyword>
<dbReference type="PROSITE" id="PS00889">
    <property type="entry name" value="CNMP_BINDING_2"/>
    <property type="match status" value="1"/>
</dbReference>
<evidence type="ECO:0000256" key="3">
    <source>
        <dbReference type="ARBA" id="ARBA00022475"/>
    </source>
</evidence>
<dbReference type="AlphaFoldDB" id="A0A0M2RFJ3"/>
<dbReference type="EMBL" id="LANI01000002">
    <property type="protein sequence ID" value="KKJ78323.1"/>
    <property type="molecule type" value="Genomic_DNA"/>
</dbReference>
<feature type="transmembrane region" description="Helical" evidence="10">
    <location>
        <begin position="205"/>
        <end position="224"/>
    </location>
</feature>
<keyword evidence="13" id="KW-1185">Reference proteome</keyword>
<dbReference type="CDD" id="cd00038">
    <property type="entry name" value="CAP_ED"/>
    <property type="match status" value="1"/>
</dbReference>
<comment type="caution">
    <text evidence="12">The sequence shown here is derived from an EMBL/GenBank/DDBJ whole genome shotgun (WGS) entry which is preliminary data.</text>
</comment>
<organism evidence="12 13">
    <name type="scientific">Kiloniella litopenaei</name>
    <dbReference type="NCBI Taxonomy" id="1549748"/>
    <lineage>
        <taxon>Bacteria</taxon>
        <taxon>Pseudomonadati</taxon>
        <taxon>Pseudomonadota</taxon>
        <taxon>Alphaproteobacteria</taxon>
        <taxon>Rhodospirillales</taxon>
        <taxon>Kiloniellaceae</taxon>
        <taxon>Kiloniella</taxon>
    </lineage>
</organism>
<dbReference type="PROSITE" id="PS50042">
    <property type="entry name" value="CNMP_BINDING_3"/>
    <property type="match status" value="1"/>
</dbReference>
<dbReference type="PANTHER" id="PTHR10110:SF86">
    <property type="entry name" value="SODIUM_HYDROGEN EXCHANGER 7"/>
    <property type="match status" value="1"/>
</dbReference>
<gene>
    <name evidence="12" type="ORF">WH95_03200</name>
</gene>
<evidence type="ECO:0000256" key="4">
    <source>
        <dbReference type="ARBA" id="ARBA00022692"/>
    </source>
</evidence>
<feature type="transmembrane region" description="Helical" evidence="10">
    <location>
        <begin position="6"/>
        <end position="27"/>
    </location>
</feature>
<dbReference type="PATRIC" id="fig|1549748.8.peg.1239"/>
<keyword evidence="5 10" id="KW-1133">Transmembrane helix</keyword>
<evidence type="ECO:0000313" key="13">
    <source>
        <dbReference type="Proteomes" id="UP000034491"/>
    </source>
</evidence>
<evidence type="ECO:0000256" key="5">
    <source>
        <dbReference type="ARBA" id="ARBA00022989"/>
    </source>
</evidence>
<feature type="transmembrane region" description="Helical" evidence="10">
    <location>
        <begin position="173"/>
        <end position="193"/>
    </location>
</feature>
<feature type="transmembrane region" description="Helical" evidence="10">
    <location>
        <begin position="106"/>
        <end position="125"/>
    </location>
</feature>
<keyword evidence="8 10" id="KW-0472">Membrane</keyword>
<keyword evidence="6" id="KW-0915">Sodium</keyword>
<keyword evidence="9" id="KW-0739">Sodium transport</keyword>
<dbReference type="GO" id="GO:0015385">
    <property type="term" value="F:sodium:proton antiporter activity"/>
    <property type="evidence" value="ECO:0007669"/>
    <property type="project" value="InterPro"/>
</dbReference>
<evidence type="ECO:0000256" key="9">
    <source>
        <dbReference type="ARBA" id="ARBA00023201"/>
    </source>
</evidence>
<dbReference type="GO" id="GO:0098719">
    <property type="term" value="P:sodium ion import across plasma membrane"/>
    <property type="evidence" value="ECO:0007669"/>
    <property type="project" value="TreeGrafter"/>
</dbReference>
<proteinExistence type="predicted"/>
<feature type="transmembrane region" description="Helical" evidence="10">
    <location>
        <begin position="294"/>
        <end position="310"/>
    </location>
</feature>
<dbReference type="SMART" id="SM00100">
    <property type="entry name" value="cNMP"/>
    <property type="match status" value="1"/>
</dbReference>
<evidence type="ECO:0000313" key="12">
    <source>
        <dbReference type="EMBL" id="KKJ78323.1"/>
    </source>
</evidence>
<dbReference type="SUPFAM" id="SSF51206">
    <property type="entry name" value="cAMP-binding domain-like"/>
    <property type="match status" value="1"/>
</dbReference>
<keyword evidence="3" id="KW-1003">Cell membrane</keyword>
<dbReference type="GO" id="GO:0005886">
    <property type="term" value="C:plasma membrane"/>
    <property type="evidence" value="ECO:0007669"/>
    <property type="project" value="UniProtKB-SubCell"/>
</dbReference>
<keyword evidence="2" id="KW-0813">Transport</keyword>
<dbReference type="InterPro" id="IPR014710">
    <property type="entry name" value="RmlC-like_jellyroll"/>
</dbReference>
<feature type="transmembrane region" description="Helical" evidence="10">
    <location>
        <begin position="258"/>
        <end position="274"/>
    </location>
</feature>
<dbReference type="GO" id="GO:0051453">
    <property type="term" value="P:regulation of intracellular pH"/>
    <property type="evidence" value="ECO:0007669"/>
    <property type="project" value="TreeGrafter"/>
</dbReference>
<dbReference type="Proteomes" id="UP000034491">
    <property type="component" value="Unassembled WGS sequence"/>
</dbReference>
<sequence length="838" mass="92631">MPELPVSDIVLTISALLIVIACTQPLARRTGLPFTVVLGIIGVIIASGASWLLHTRLTDQFNEVAALVVNMPVSSATFLDVLLPILLFQGAITIDVRRLTKDTVPVIFLAVLGVFIAIALIGGAVSLVSSAPLVICLLFGAIVATTDPSAVISLFRDLGAPERLTRLVEGESLLNDATAIAAFGAFLTLIISGGGYEPGLLVQQLGFAFLGGVITGVICGRIAITLISWLSSFRSAQLTITVALPFVIYILAKNYIQISGVVAVVTSGLVLSAMARPRFEPETFKFFQETLEQLAWWAGGLVFILAALVVPDLLSDFVLSDVLIILTAVIAALIARAVILFGIFPLLAALKLTQRVDNPTKIVIVWGGLRGAVTLALALAVTENPLIDRETQRFIAIQATGFALFTLLIQGTTLTALMKWLKLDQLSPIERAFRIQVLTQSLSTVKSSLNNFATRFQLDPRLTEQTAQQYINRLSRIADDKSYKQEINDQDRLIIGLVALTNQEKSLLLDQRLSGILRHDLVDRYLLVIEDMIDAARESGREGYISAAKKPYRHSTKFRILSWAHTHLGFNRPIASHLGKHFHFLLINRILVLELKSFLDQRLQNLLGTQSVTVLQEILDQRLDSIERHLAALRLQYPKFAKTLDRRILERIAYRDELEQIKNFRDAGIISLDLARSLTSEANFFHAARRSQTHVDIKSKTAELLTAFPVFKNLEVSELTQVIKELHPRVLADGAYVFKKGDKADGLYFIESGAVEIRVGDDVHRLGQGDFFGEMALLNETNRSASVKSISFSHLLLLEKDTFHELARTHPDWRSSLSDVATKRKTMNRETRTDLKTD</sequence>
<dbReference type="Pfam" id="PF00027">
    <property type="entry name" value="cNMP_binding"/>
    <property type="match status" value="1"/>
</dbReference>
<dbReference type="InterPro" id="IPR018422">
    <property type="entry name" value="Cation/H_exchanger_CPA1"/>
</dbReference>
<dbReference type="GO" id="GO:0015386">
    <property type="term" value="F:potassium:proton antiporter activity"/>
    <property type="evidence" value="ECO:0007669"/>
    <property type="project" value="TreeGrafter"/>
</dbReference>
<protein>
    <recommendedName>
        <fullName evidence="11">Cyclic nucleotide-binding domain-containing protein</fullName>
    </recommendedName>
</protein>
<dbReference type="Gene3D" id="2.60.120.10">
    <property type="entry name" value="Jelly Rolls"/>
    <property type="match status" value="1"/>
</dbReference>
<feature type="transmembrane region" description="Helical" evidence="10">
    <location>
        <begin position="131"/>
        <end position="152"/>
    </location>
</feature>
<keyword evidence="4 10" id="KW-0812">Transmembrane</keyword>
<evidence type="ECO:0000256" key="2">
    <source>
        <dbReference type="ARBA" id="ARBA00022448"/>
    </source>
</evidence>
<dbReference type="PANTHER" id="PTHR10110">
    <property type="entry name" value="SODIUM/HYDROGEN EXCHANGER"/>
    <property type="match status" value="1"/>
</dbReference>
<evidence type="ECO:0000259" key="11">
    <source>
        <dbReference type="PROSITE" id="PS50042"/>
    </source>
</evidence>
<dbReference type="InterPro" id="IPR018488">
    <property type="entry name" value="cNMP-bd_CS"/>
</dbReference>
<feature type="transmembrane region" description="Helical" evidence="10">
    <location>
        <begin position="73"/>
        <end position="94"/>
    </location>
</feature>
<dbReference type="InterPro" id="IPR006153">
    <property type="entry name" value="Cation/H_exchanger_TM"/>
</dbReference>
<evidence type="ECO:0000256" key="8">
    <source>
        <dbReference type="ARBA" id="ARBA00023136"/>
    </source>
</evidence>
<dbReference type="InterPro" id="IPR000595">
    <property type="entry name" value="cNMP-bd_dom"/>
</dbReference>
<reference evidence="12 13" key="1">
    <citation type="submission" date="2015-03" db="EMBL/GenBank/DDBJ databases">
        <title>Genome sequence of Kiloniella sp. P1-1, isolated from the gut microflora of Pacific white shrimp, Penaeus vannamei.</title>
        <authorList>
            <person name="Shao Z."/>
            <person name="Wang L."/>
            <person name="Li X."/>
        </authorList>
    </citation>
    <scope>NUCLEOTIDE SEQUENCE [LARGE SCALE GENOMIC DNA]</scope>
    <source>
        <strain evidence="12 13">P1-1</strain>
    </source>
</reference>
<feature type="transmembrane region" description="Helical" evidence="10">
    <location>
        <begin position="322"/>
        <end position="350"/>
    </location>
</feature>
<feature type="transmembrane region" description="Helical" evidence="10">
    <location>
        <begin position="236"/>
        <end position="252"/>
    </location>
</feature>
<evidence type="ECO:0000256" key="7">
    <source>
        <dbReference type="ARBA" id="ARBA00023065"/>
    </source>
</evidence>
<dbReference type="Pfam" id="PF00999">
    <property type="entry name" value="Na_H_Exchanger"/>
    <property type="match status" value="1"/>
</dbReference>
<feature type="transmembrane region" description="Helical" evidence="10">
    <location>
        <begin position="362"/>
        <end position="382"/>
    </location>
</feature>
<dbReference type="STRING" id="1549748.WH95_03200"/>
<evidence type="ECO:0000256" key="6">
    <source>
        <dbReference type="ARBA" id="ARBA00023053"/>
    </source>
</evidence>
<feature type="domain" description="Cyclic nucleotide-binding" evidence="11">
    <location>
        <begin position="710"/>
        <end position="806"/>
    </location>
</feature>
<name>A0A0M2RFJ3_9PROT</name>
<comment type="subcellular location">
    <subcellularLocation>
        <location evidence="1">Cell membrane</location>
        <topology evidence="1">Multi-pass membrane protein</topology>
    </subcellularLocation>
</comment>
<accession>A0A0M2RFJ3</accession>
<feature type="transmembrane region" description="Helical" evidence="10">
    <location>
        <begin position="34"/>
        <end position="53"/>
    </location>
</feature>
<evidence type="ECO:0000256" key="10">
    <source>
        <dbReference type="SAM" id="Phobius"/>
    </source>
</evidence>
<dbReference type="InterPro" id="IPR018490">
    <property type="entry name" value="cNMP-bd_dom_sf"/>
</dbReference>
<evidence type="ECO:0000256" key="1">
    <source>
        <dbReference type="ARBA" id="ARBA00004651"/>
    </source>
</evidence>
<feature type="transmembrane region" description="Helical" evidence="10">
    <location>
        <begin position="394"/>
        <end position="417"/>
    </location>
</feature>
<dbReference type="Gene3D" id="6.10.140.1330">
    <property type="match status" value="1"/>
</dbReference>